<evidence type="ECO:0000256" key="1">
    <source>
        <dbReference type="SAM" id="MobiDB-lite"/>
    </source>
</evidence>
<evidence type="ECO:0000313" key="5">
    <source>
        <dbReference type="Proteomes" id="UP001287286"/>
    </source>
</evidence>
<dbReference type="Proteomes" id="UP000245956">
    <property type="component" value="Unassembled WGS sequence"/>
</dbReference>
<name>A0A2U3EBF0_PURLI</name>
<dbReference type="EMBL" id="LCWV01000007">
    <property type="protein sequence ID" value="PWI71827.1"/>
    <property type="molecule type" value="Genomic_DNA"/>
</dbReference>
<evidence type="ECO:0000313" key="2">
    <source>
        <dbReference type="EMBL" id="KAK4089264.1"/>
    </source>
</evidence>
<dbReference type="AlphaFoldDB" id="A0A2U3EBF0"/>
<dbReference type="Proteomes" id="UP001287286">
    <property type="component" value="Unassembled WGS sequence"/>
</dbReference>
<dbReference type="EMBL" id="JAWRVI010000020">
    <property type="protein sequence ID" value="KAK4089264.1"/>
    <property type="molecule type" value="Genomic_DNA"/>
</dbReference>
<evidence type="ECO:0000313" key="3">
    <source>
        <dbReference type="EMBL" id="PWI71827.1"/>
    </source>
</evidence>
<gene>
    <name evidence="3" type="ORF">PCL_11921</name>
    <name evidence="2" type="ORF">Purlil1_6253</name>
</gene>
<evidence type="ECO:0000313" key="4">
    <source>
        <dbReference type="Proteomes" id="UP000245956"/>
    </source>
</evidence>
<feature type="region of interest" description="Disordered" evidence="1">
    <location>
        <begin position="1"/>
        <end position="55"/>
    </location>
</feature>
<reference evidence="3" key="1">
    <citation type="submission" date="2015-05" db="EMBL/GenBank/DDBJ databases">
        <authorList>
            <person name="Wang D.B."/>
            <person name="Wang M."/>
        </authorList>
    </citation>
    <scope>NUCLEOTIDE SEQUENCE</scope>
    <source>
        <strain evidence="3">36-1</strain>
    </source>
</reference>
<reference evidence="2" key="3">
    <citation type="submission" date="2023-11" db="EMBL/GenBank/DDBJ databases">
        <authorList>
            <person name="Beijen E."/>
            <person name="Ohm R.A."/>
        </authorList>
    </citation>
    <scope>NUCLEOTIDE SEQUENCE</scope>
    <source>
        <strain evidence="2">CBS 150709</strain>
    </source>
</reference>
<accession>A0A2U3EBF0</accession>
<protein>
    <submittedName>
        <fullName evidence="3">Uncharacterized protein</fullName>
    </submittedName>
</protein>
<feature type="region of interest" description="Disordered" evidence="1">
    <location>
        <begin position="105"/>
        <end position="133"/>
    </location>
</feature>
<sequence length="211" mass="23617">MSRVANTKLRRKLGSRSTPFPPRASRACQPPAASVALKRGTKPQRHRHDNVRPPPWLAFSARHTMLEEKPLLAPSRQPVSTGRDGGLLLTQRDERASFRGRHCIARAAGSSPQAHEKEQGPRTTTTTPRLPRLVLTPPCPLMIPQIPHTALAEGGALARRGKPTTSSTSFIHRHRLAGGRRWHWVRFFPWRDQHANCRVRVPCPYETPFGG</sequence>
<feature type="compositionally biased region" description="Low complexity" evidence="1">
    <location>
        <begin position="121"/>
        <end position="133"/>
    </location>
</feature>
<keyword evidence="5" id="KW-1185">Reference proteome</keyword>
<feature type="compositionally biased region" description="Basic residues" evidence="1">
    <location>
        <begin position="39"/>
        <end position="49"/>
    </location>
</feature>
<proteinExistence type="predicted"/>
<organism evidence="3 4">
    <name type="scientific">Purpureocillium lilacinum</name>
    <name type="common">Paecilomyces lilacinus</name>
    <dbReference type="NCBI Taxonomy" id="33203"/>
    <lineage>
        <taxon>Eukaryota</taxon>
        <taxon>Fungi</taxon>
        <taxon>Dikarya</taxon>
        <taxon>Ascomycota</taxon>
        <taxon>Pezizomycotina</taxon>
        <taxon>Sordariomycetes</taxon>
        <taxon>Hypocreomycetidae</taxon>
        <taxon>Hypocreales</taxon>
        <taxon>Ophiocordycipitaceae</taxon>
        <taxon>Purpureocillium</taxon>
    </lineage>
</organism>
<reference evidence="3 4" key="2">
    <citation type="journal article" date="2016" name="Front. Microbiol.">
        <title>Genome and transcriptome sequences reveal the specific parasitism of the nematophagous Purpureocillium lilacinum 36-1.</title>
        <authorList>
            <person name="Xie J."/>
            <person name="Li S."/>
            <person name="Mo C."/>
            <person name="Xiao X."/>
            <person name="Peng D."/>
            <person name="Wang G."/>
            <person name="Xiao Y."/>
        </authorList>
    </citation>
    <scope>NUCLEOTIDE SEQUENCE [LARGE SCALE GENOMIC DNA]</scope>
    <source>
        <strain evidence="3 4">36-1</strain>
    </source>
</reference>
<comment type="caution">
    <text evidence="3">The sequence shown here is derived from an EMBL/GenBank/DDBJ whole genome shotgun (WGS) entry which is preliminary data.</text>
</comment>
<reference evidence="2 5" key="4">
    <citation type="journal article" date="2024" name="Microbiol. Resour. Announc.">
        <title>Genome annotations for the ascomycete fungi Trichoderma harzianum, Trichoderma aggressivum, and Purpureocillium lilacinum.</title>
        <authorList>
            <person name="Beijen E.P.W."/>
            <person name="Ohm R.A."/>
        </authorList>
    </citation>
    <scope>NUCLEOTIDE SEQUENCE [LARGE SCALE GENOMIC DNA]</scope>
    <source>
        <strain evidence="2 5">CBS 150709</strain>
    </source>
</reference>